<feature type="compositionally biased region" description="Low complexity" evidence="1">
    <location>
        <begin position="38"/>
        <end position="55"/>
    </location>
</feature>
<keyword evidence="2" id="KW-0472">Membrane</keyword>
<feature type="transmembrane region" description="Helical" evidence="2">
    <location>
        <begin position="762"/>
        <end position="781"/>
    </location>
</feature>
<dbReference type="GeneID" id="25369496"/>
<dbReference type="Pfam" id="PF11915">
    <property type="entry name" value="DUF3433"/>
    <property type="match status" value="2"/>
</dbReference>
<evidence type="ECO:0000313" key="4">
    <source>
        <dbReference type="Proteomes" id="UP000030641"/>
    </source>
</evidence>
<name>A0A074YG93_AURSE</name>
<dbReference type="RefSeq" id="XP_013345564.1">
    <property type="nucleotide sequence ID" value="XM_013490110.1"/>
</dbReference>
<dbReference type="OrthoDB" id="3057599at2759"/>
<evidence type="ECO:0000313" key="3">
    <source>
        <dbReference type="EMBL" id="KEQ96848.1"/>
    </source>
</evidence>
<accession>A0A074YG93</accession>
<feature type="transmembrane region" description="Helical" evidence="2">
    <location>
        <begin position="400"/>
        <end position="422"/>
    </location>
</feature>
<keyword evidence="2" id="KW-0812">Transmembrane</keyword>
<proteinExistence type="predicted"/>
<evidence type="ECO:0000256" key="1">
    <source>
        <dbReference type="SAM" id="MobiDB-lite"/>
    </source>
</evidence>
<evidence type="ECO:0000256" key="2">
    <source>
        <dbReference type="SAM" id="Phobius"/>
    </source>
</evidence>
<dbReference type="InParanoid" id="A0A074YG93"/>
<feature type="transmembrane region" description="Helical" evidence="2">
    <location>
        <begin position="293"/>
        <end position="313"/>
    </location>
</feature>
<dbReference type="STRING" id="1043005.A0A074YG93"/>
<dbReference type="InterPro" id="IPR021840">
    <property type="entry name" value="DUF3433"/>
</dbReference>
<feature type="region of interest" description="Disordered" evidence="1">
    <location>
        <begin position="240"/>
        <end position="264"/>
    </location>
</feature>
<dbReference type="PANTHER" id="PTHR37544">
    <property type="entry name" value="SPRAY-RELATED"/>
    <property type="match status" value="1"/>
</dbReference>
<dbReference type="PANTHER" id="PTHR37544:SF1">
    <property type="entry name" value="PHOSPHORIBOSYLAMINOIMIDAZOLE-SUCCINOCARBOXAMIDE SYNTHASE"/>
    <property type="match status" value="1"/>
</dbReference>
<evidence type="ECO:0008006" key="5">
    <source>
        <dbReference type="Google" id="ProtNLM"/>
    </source>
</evidence>
<feature type="compositionally biased region" description="Polar residues" evidence="1">
    <location>
        <begin position="253"/>
        <end position="264"/>
    </location>
</feature>
<feature type="transmembrane region" description="Helical" evidence="2">
    <location>
        <begin position="333"/>
        <end position="350"/>
    </location>
</feature>
<feature type="compositionally biased region" description="Low complexity" evidence="1">
    <location>
        <begin position="72"/>
        <end position="87"/>
    </location>
</feature>
<organism evidence="3 4">
    <name type="scientific">Aureobasidium subglaciale (strain EXF-2481)</name>
    <name type="common">Aureobasidium pullulans var. subglaciale</name>
    <dbReference type="NCBI Taxonomy" id="1043005"/>
    <lineage>
        <taxon>Eukaryota</taxon>
        <taxon>Fungi</taxon>
        <taxon>Dikarya</taxon>
        <taxon>Ascomycota</taxon>
        <taxon>Pezizomycotina</taxon>
        <taxon>Dothideomycetes</taxon>
        <taxon>Dothideomycetidae</taxon>
        <taxon>Dothideales</taxon>
        <taxon>Saccotheciaceae</taxon>
        <taxon>Aureobasidium</taxon>
    </lineage>
</organism>
<sequence length="910" mass="101227">MISRSLESLHLKHTNVSQPRLERTYSERSFTASEDYFSVSSRSSNRSDSRTSPSRPYALPRTHSRSIRRIESPVSPVSPVSPYQPSRQSYEGIARPVLIRHVSKPSQNPMRGHGVRRRDLTPTEISVPPIPPRRGSPIRRKPVPSTVLEDVPRLEPIRIPQAALSSASMQIARQYDPPTPEADTPYVRFAIDQITRDEDSTEGKRWLGPDFGLDHEEGPLPLRETFPSMSDQPYDDIAPIPIPLRSPRRKSRQTPAQQPMEQTPSLFAPFEPSTDSFYAPLTALPPTLRPVRLAVFVSLLALYLIALVFTAIWSRVHKRLCNYGTFGDGKYFVFKYLPTLLGMILLLWLFEIQKAVYRIAPFIALASKTSTLRGHGTTLPMFPSGFALLPLTHLRVGQRAIGAFLLASWFALFTVPLLASSFNVYFRGNPGSWVWLATQGSVWTVIALYIILLVASITLWVFLHHRGTGLKWDARTLADLIVITERSNILDHFADIGVHVNKHELWGHATERQDRLGYFSTTYNHNDVFHTLGAPNRPARPYSGGESILNEKFTNQATRYSNIPEAEYGRPYSYGSNLTSNTTDMVLQPDNTDNYLPWFLRAGFTSIWVFIAVALLLAFLVVSYLPATAISGGFLPDLPGAVNSFGFSSSNFMYSFVPSLLGLLCLLAWQPIDLAFRRLQPYASMSSAGGCLAEKSLLLSYTADAPFVVTLKAAVNGHIRVAILSLVTLIASTLPILAGGVFWNQFFIPQQRIRVSAHMTAFYPLTAFLIIYALAYTLAFAGHRRALPNRGITLADTISLLHQSRLLNDAVFQAPATKTALVTRLLSAPTGERNSYHQNSDMEAGITGSKISIADSMRGFGRARAEVTPTLPSSELPRYGYGKYVGRDGKQHVGVDRVGRPGVPDMVIRM</sequence>
<keyword evidence="2" id="KW-1133">Transmembrane helix</keyword>
<dbReference type="EMBL" id="KL584755">
    <property type="protein sequence ID" value="KEQ96848.1"/>
    <property type="molecule type" value="Genomic_DNA"/>
</dbReference>
<feature type="region of interest" description="Disordered" evidence="1">
    <location>
        <begin position="25"/>
        <end position="87"/>
    </location>
</feature>
<feature type="transmembrane region" description="Helical" evidence="2">
    <location>
        <begin position="607"/>
        <end position="632"/>
    </location>
</feature>
<feature type="transmembrane region" description="Helical" evidence="2">
    <location>
        <begin position="442"/>
        <end position="463"/>
    </location>
</feature>
<dbReference type="Proteomes" id="UP000030641">
    <property type="component" value="Unassembled WGS sequence"/>
</dbReference>
<gene>
    <name evidence="3" type="ORF">AUEXF2481DRAFT_615662</name>
</gene>
<feature type="transmembrane region" description="Helical" evidence="2">
    <location>
        <begin position="652"/>
        <end position="669"/>
    </location>
</feature>
<dbReference type="AlphaFoldDB" id="A0A074YG93"/>
<keyword evidence="4" id="KW-1185">Reference proteome</keyword>
<feature type="transmembrane region" description="Helical" evidence="2">
    <location>
        <begin position="721"/>
        <end position="742"/>
    </location>
</feature>
<dbReference type="HOGENOM" id="CLU_011750_1_0_1"/>
<feature type="region of interest" description="Disordered" evidence="1">
    <location>
        <begin position="122"/>
        <end position="143"/>
    </location>
</feature>
<reference evidence="3 4" key="1">
    <citation type="journal article" date="2014" name="BMC Genomics">
        <title>Genome sequencing of four Aureobasidium pullulans varieties: biotechnological potential, stress tolerance, and description of new species.</title>
        <authorList>
            <person name="Gostin Ar C."/>
            <person name="Ohm R.A."/>
            <person name="Kogej T."/>
            <person name="Sonjak S."/>
            <person name="Turk M."/>
            <person name="Zajc J."/>
            <person name="Zalar P."/>
            <person name="Grube M."/>
            <person name="Sun H."/>
            <person name="Han J."/>
            <person name="Sharma A."/>
            <person name="Chiniquy J."/>
            <person name="Ngan C.Y."/>
            <person name="Lipzen A."/>
            <person name="Barry K."/>
            <person name="Grigoriev I.V."/>
            <person name="Gunde-Cimerman N."/>
        </authorList>
    </citation>
    <scope>NUCLEOTIDE SEQUENCE [LARGE SCALE GENOMIC DNA]</scope>
    <source>
        <strain evidence="3 4">EXF-2481</strain>
    </source>
</reference>
<protein>
    <recommendedName>
        <fullName evidence="5">Phosphoribosylaminoimidazole-succinocarboxamide synthase</fullName>
    </recommendedName>
</protein>
<dbReference type="OMA" id="YLPWCLR"/>